<evidence type="ECO:0000313" key="4">
    <source>
        <dbReference type="EMBL" id="JAS36442.1"/>
    </source>
</evidence>
<dbReference type="InterPro" id="IPR001611">
    <property type="entry name" value="Leu-rich_rpt"/>
</dbReference>
<keyword evidence="1" id="KW-0433">Leucine-rich repeat</keyword>
<name>A0A1B6EET3_9HEMI</name>
<dbReference type="InterPro" id="IPR003591">
    <property type="entry name" value="Leu-rich_rpt_typical-subtyp"/>
</dbReference>
<dbReference type="PANTHER" id="PTHR24373:SF375">
    <property type="entry name" value="TRANSMEMBRANE PROTEIN, PUTATIVE-RELATED"/>
    <property type="match status" value="1"/>
</dbReference>
<evidence type="ECO:0000256" key="2">
    <source>
        <dbReference type="ARBA" id="ARBA00022729"/>
    </source>
</evidence>
<keyword evidence="3" id="KW-0677">Repeat</keyword>
<dbReference type="PANTHER" id="PTHR24373">
    <property type="entry name" value="SLIT RELATED LEUCINE-RICH REPEAT NEURONAL PROTEIN"/>
    <property type="match status" value="1"/>
</dbReference>
<proteinExistence type="predicted"/>
<dbReference type="EMBL" id="GEDC01000856">
    <property type="protein sequence ID" value="JAS36442.1"/>
    <property type="molecule type" value="Transcribed_RNA"/>
</dbReference>
<sequence length="194" mass="22132">ISMPSSSLGDIGFTLRYIDISYNNIDHLDSTMFQETHFITNLNLCHNKLTILADNAFSALGNLNQLRLCHNPIRANLKELFHYIPKLRKLDLSNVGMKSAPSFPLPYLTELNLSSNSLHNLSESLFDGLTSLRTIILSKNRFTSLPANVWPHMPLLKYLDISMNPIKMLTKESFYGLNRLESLILTGLMFLERF</sequence>
<dbReference type="InterPro" id="IPR032675">
    <property type="entry name" value="LRR_dom_sf"/>
</dbReference>
<reference evidence="4" key="1">
    <citation type="submission" date="2015-12" db="EMBL/GenBank/DDBJ databases">
        <title>De novo transcriptome assembly of four potential Pierce s Disease insect vectors from Arizona vineyards.</title>
        <authorList>
            <person name="Tassone E.E."/>
        </authorList>
    </citation>
    <scope>NUCLEOTIDE SEQUENCE</scope>
</reference>
<evidence type="ECO:0000256" key="1">
    <source>
        <dbReference type="ARBA" id="ARBA00022614"/>
    </source>
</evidence>
<dbReference type="GO" id="GO:0005615">
    <property type="term" value="C:extracellular space"/>
    <property type="evidence" value="ECO:0007669"/>
    <property type="project" value="TreeGrafter"/>
</dbReference>
<keyword evidence="2" id="KW-0732">Signal</keyword>
<feature type="non-terminal residue" evidence="4">
    <location>
        <position position="194"/>
    </location>
</feature>
<dbReference type="Pfam" id="PF13855">
    <property type="entry name" value="LRR_8"/>
    <property type="match status" value="2"/>
</dbReference>
<feature type="non-terminal residue" evidence="4">
    <location>
        <position position="1"/>
    </location>
</feature>
<dbReference type="AlphaFoldDB" id="A0A1B6EET3"/>
<gene>
    <name evidence="4" type="ORF">g.45027</name>
</gene>
<dbReference type="GO" id="GO:0031012">
    <property type="term" value="C:extracellular matrix"/>
    <property type="evidence" value="ECO:0007669"/>
    <property type="project" value="TreeGrafter"/>
</dbReference>
<dbReference type="SUPFAM" id="SSF52058">
    <property type="entry name" value="L domain-like"/>
    <property type="match status" value="1"/>
</dbReference>
<dbReference type="Pfam" id="PF00560">
    <property type="entry name" value="LRR_1"/>
    <property type="match status" value="1"/>
</dbReference>
<dbReference type="SMART" id="SM00369">
    <property type="entry name" value="LRR_TYP"/>
    <property type="match status" value="6"/>
</dbReference>
<accession>A0A1B6EET3</accession>
<evidence type="ECO:0000256" key="3">
    <source>
        <dbReference type="ARBA" id="ARBA00022737"/>
    </source>
</evidence>
<dbReference type="InterPro" id="IPR050328">
    <property type="entry name" value="Dev_Immune_Receptor"/>
</dbReference>
<organism evidence="4">
    <name type="scientific">Clastoptera arizonana</name>
    <name type="common">Arizona spittle bug</name>
    <dbReference type="NCBI Taxonomy" id="38151"/>
    <lineage>
        <taxon>Eukaryota</taxon>
        <taxon>Metazoa</taxon>
        <taxon>Ecdysozoa</taxon>
        <taxon>Arthropoda</taxon>
        <taxon>Hexapoda</taxon>
        <taxon>Insecta</taxon>
        <taxon>Pterygota</taxon>
        <taxon>Neoptera</taxon>
        <taxon>Paraneoptera</taxon>
        <taxon>Hemiptera</taxon>
        <taxon>Auchenorrhyncha</taxon>
        <taxon>Cercopoidea</taxon>
        <taxon>Clastopteridae</taxon>
        <taxon>Clastoptera</taxon>
    </lineage>
</organism>
<dbReference type="Gene3D" id="3.80.10.10">
    <property type="entry name" value="Ribonuclease Inhibitor"/>
    <property type="match status" value="1"/>
</dbReference>
<protein>
    <submittedName>
        <fullName evidence="4">Uncharacterized protein</fullName>
    </submittedName>
</protein>